<dbReference type="InterPro" id="IPR006776">
    <property type="entry name" value="SsgB"/>
</dbReference>
<evidence type="ECO:0000313" key="7">
    <source>
        <dbReference type="EMBL" id="GEN78808.1"/>
    </source>
</evidence>
<dbReference type="OrthoDB" id="3853096at2"/>
<keyword evidence="4" id="KW-0749">Sporulation</keyword>
<dbReference type="EMBL" id="BJYK01000001">
    <property type="protein sequence ID" value="GEN78808.1"/>
    <property type="molecule type" value="Genomic_DNA"/>
</dbReference>
<sequence length="142" mass="15041">MAGPVPDVREVVAMHLVLSDASVLPVKAELSFECADPYTVRIEFTGTHSACTWLVGRELIAQGVLADPSSPAGTGDVRIWRDEDPAYLLLALSGVEGDALLAGPAEPFARFVSATTALVPFGSESSRMEDEISRLIVSLLDA</sequence>
<evidence type="ECO:0000256" key="5">
    <source>
        <dbReference type="ARBA" id="ARBA00023210"/>
    </source>
</evidence>
<dbReference type="GO" id="GO:0030435">
    <property type="term" value="P:sporulation resulting in formation of a cellular spore"/>
    <property type="evidence" value="ECO:0007669"/>
    <property type="project" value="UniProtKB-KW"/>
</dbReference>
<dbReference type="Gene3D" id="2.30.31.20">
    <property type="entry name" value="Sporulation-specific cell division protein SsgB"/>
    <property type="match status" value="1"/>
</dbReference>
<evidence type="ECO:0000256" key="4">
    <source>
        <dbReference type="ARBA" id="ARBA00022969"/>
    </source>
</evidence>
<evidence type="ECO:0000256" key="1">
    <source>
        <dbReference type="ARBA" id="ARBA00004431"/>
    </source>
</evidence>
<evidence type="ECO:0000256" key="6">
    <source>
        <dbReference type="ARBA" id="ARBA00023306"/>
    </source>
</evidence>
<keyword evidence="6" id="KW-0131">Cell cycle</keyword>
<evidence type="ECO:0000256" key="3">
    <source>
        <dbReference type="ARBA" id="ARBA00022618"/>
    </source>
</evidence>
<keyword evidence="8" id="KW-1185">Reference proteome</keyword>
<comment type="caution">
    <text evidence="7">The sequence shown here is derived from an EMBL/GenBank/DDBJ whole genome shotgun (WGS) entry which is preliminary data.</text>
</comment>
<dbReference type="GO" id="GO:0030428">
    <property type="term" value="C:cell septum"/>
    <property type="evidence" value="ECO:0007669"/>
    <property type="project" value="UniProtKB-SubCell"/>
</dbReference>
<reference evidence="7 8" key="1">
    <citation type="submission" date="2019-07" db="EMBL/GenBank/DDBJ databases">
        <title>Whole genome shotgun sequence of Actinotalea fermentans NBRC 105374.</title>
        <authorList>
            <person name="Hosoyama A."/>
            <person name="Uohara A."/>
            <person name="Ohji S."/>
            <person name="Ichikawa N."/>
        </authorList>
    </citation>
    <scope>NUCLEOTIDE SEQUENCE [LARGE SCALE GENOMIC DNA]</scope>
    <source>
        <strain evidence="7 8">NBRC 105374</strain>
    </source>
</reference>
<protein>
    <submittedName>
        <fullName evidence="7">Sporulation-specific cell division protein SsgB</fullName>
    </submittedName>
</protein>
<dbReference type="InterPro" id="IPR038658">
    <property type="entry name" value="SsgB_sf"/>
</dbReference>
<keyword evidence="3 7" id="KW-0132">Cell division</keyword>
<comment type="similarity">
    <text evidence="2">Belongs to the SsgA family.</text>
</comment>
<name>A0A511YUD6_9CELL</name>
<accession>A0A511YUD6</accession>
<dbReference type="GO" id="GO:0000917">
    <property type="term" value="P:division septum assembly"/>
    <property type="evidence" value="ECO:0007669"/>
    <property type="project" value="UniProtKB-KW"/>
</dbReference>
<dbReference type="Pfam" id="PF04686">
    <property type="entry name" value="SsgA"/>
    <property type="match status" value="1"/>
</dbReference>
<evidence type="ECO:0000313" key="8">
    <source>
        <dbReference type="Proteomes" id="UP000321484"/>
    </source>
</evidence>
<evidence type="ECO:0000256" key="2">
    <source>
        <dbReference type="ARBA" id="ARBA00009323"/>
    </source>
</evidence>
<dbReference type="RefSeq" id="WP_052113507.1">
    <property type="nucleotide sequence ID" value="NZ_BJYK01000001.1"/>
</dbReference>
<organism evidence="7 8">
    <name type="scientific">Actinotalea fermentans</name>
    <dbReference type="NCBI Taxonomy" id="43671"/>
    <lineage>
        <taxon>Bacteria</taxon>
        <taxon>Bacillati</taxon>
        <taxon>Actinomycetota</taxon>
        <taxon>Actinomycetes</taxon>
        <taxon>Micrococcales</taxon>
        <taxon>Cellulomonadaceae</taxon>
        <taxon>Actinotalea</taxon>
    </lineage>
</organism>
<comment type="subcellular location">
    <subcellularLocation>
        <location evidence="1">Cell septum</location>
    </subcellularLocation>
</comment>
<dbReference type="Proteomes" id="UP000321484">
    <property type="component" value="Unassembled WGS sequence"/>
</dbReference>
<keyword evidence="5" id="KW-0717">Septation</keyword>
<proteinExistence type="inferred from homology"/>
<gene>
    <name evidence="7" type="primary">ssgB</name>
    <name evidence="7" type="ORF">AFE02nite_05420</name>
</gene>
<dbReference type="AlphaFoldDB" id="A0A511YUD6"/>